<dbReference type="Gene3D" id="3.40.50.720">
    <property type="entry name" value="NAD(P)-binding Rossmann-like Domain"/>
    <property type="match status" value="1"/>
</dbReference>
<feature type="domain" description="GFO/IDH/MocA-like oxidoreductase" evidence="4">
    <location>
        <begin position="133"/>
        <end position="245"/>
    </location>
</feature>
<dbReference type="InterPro" id="IPR000683">
    <property type="entry name" value="Gfo/Idh/MocA-like_OxRdtase_N"/>
</dbReference>
<comment type="similarity">
    <text evidence="1">Belongs to the Gfo/Idh/MocA family.</text>
</comment>
<dbReference type="OrthoDB" id="9815825at2"/>
<keyword evidence="2" id="KW-0560">Oxidoreductase</keyword>
<evidence type="ECO:0000259" key="4">
    <source>
        <dbReference type="Pfam" id="PF22725"/>
    </source>
</evidence>
<evidence type="ECO:0000259" key="3">
    <source>
        <dbReference type="Pfam" id="PF01408"/>
    </source>
</evidence>
<name>A0A239ESN4_9RHOB</name>
<proteinExistence type="inferred from homology"/>
<dbReference type="Pfam" id="PF22725">
    <property type="entry name" value="GFO_IDH_MocA_C3"/>
    <property type="match status" value="1"/>
</dbReference>
<reference evidence="5 6" key="1">
    <citation type="submission" date="2017-06" db="EMBL/GenBank/DDBJ databases">
        <authorList>
            <person name="Kim H.J."/>
            <person name="Triplett B.A."/>
        </authorList>
    </citation>
    <scope>NUCLEOTIDE SEQUENCE [LARGE SCALE GENOMIC DNA]</scope>
    <source>
        <strain evidence="5 6">DSM 29339</strain>
    </source>
</reference>
<dbReference type="Pfam" id="PF01408">
    <property type="entry name" value="GFO_IDH_MocA"/>
    <property type="match status" value="1"/>
</dbReference>
<dbReference type="EMBL" id="FZOY01000002">
    <property type="protein sequence ID" value="SNS47268.1"/>
    <property type="molecule type" value="Genomic_DNA"/>
</dbReference>
<dbReference type="SUPFAM" id="SSF55347">
    <property type="entry name" value="Glyceraldehyde-3-phosphate dehydrogenase-like, C-terminal domain"/>
    <property type="match status" value="1"/>
</dbReference>
<protein>
    <submittedName>
        <fullName evidence="5">Predicted dehydrogenase</fullName>
    </submittedName>
</protein>
<dbReference type="PANTHER" id="PTHR22604:SF105">
    <property type="entry name" value="TRANS-1,2-DIHYDROBENZENE-1,2-DIOL DEHYDROGENASE"/>
    <property type="match status" value="1"/>
</dbReference>
<evidence type="ECO:0000313" key="6">
    <source>
        <dbReference type="Proteomes" id="UP000198426"/>
    </source>
</evidence>
<gene>
    <name evidence="5" type="ORF">SAMN05421757_102296</name>
</gene>
<dbReference type="InterPro" id="IPR055170">
    <property type="entry name" value="GFO_IDH_MocA-like_dom"/>
</dbReference>
<evidence type="ECO:0000313" key="5">
    <source>
        <dbReference type="EMBL" id="SNS47268.1"/>
    </source>
</evidence>
<dbReference type="GO" id="GO:0016491">
    <property type="term" value="F:oxidoreductase activity"/>
    <property type="evidence" value="ECO:0007669"/>
    <property type="project" value="UniProtKB-KW"/>
</dbReference>
<dbReference type="Proteomes" id="UP000198426">
    <property type="component" value="Unassembled WGS sequence"/>
</dbReference>
<dbReference type="AlphaFoldDB" id="A0A239ESN4"/>
<evidence type="ECO:0000256" key="2">
    <source>
        <dbReference type="ARBA" id="ARBA00023002"/>
    </source>
</evidence>
<keyword evidence="6" id="KW-1185">Reference proteome</keyword>
<evidence type="ECO:0000256" key="1">
    <source>
        <dbReference type="ARBA" id="ARBA00010928"/>
    </source>
</evidence>
<feature type="domain" description="Gfo/Idh/MocA-like oxidoreductase N-terminal" evidence="3">
    <location>
        <begin position="4"/>
        <end position="120"/>
    </location>
</feature>
<accession>A0A239ESN4</accession>
<dbReference type="RefSeq" id="WP_089232048.1">
    <property type="nucleotide sequence ID" value="NZ_FZOY01000002.1"/>
</dbReference>
<sequence length="322" mass="35099">MKTIRWGILGASNFARQHMGPAIHAARGAQLAAVATSSDEKAAAFSELFPGIRIHKSYDALLTDSQIDAVYVPLPNHLHVEWTLRALAAGKPVLCEKPITLQAGEFDRLIAARDAAGKLAAEAYMVVHHPQWIRAKEMIADGAIGKLTDVRGAFSYNNPDPGNIRNQAESGGGALPDIGVYPLGTVRFVTGEEPVSATARITWVDGYDTTSRSHLVFPSFEMSMMLSTRLAPYQEMVFHGDKGLLRLDYPFNANVHGEARLDLIRGNETITERWPGVNHYVLQVQNFGESLRSGAPYPCPLEFSRGTQAAMDMIFAADPAPS</sequence>
<dbReference type="GO" id="GO:0000166">
    <property type="term" value="F:nucleotide binding"/>
    <property type="evidence" value="ECO:0007669"/>
    <property type="project" value="InterPro"/>
</dbReference>
<dbReference type="PANTHER" id="PTHR22604">
    <property type="entry name" value="OXIDOREDUCTASES"/>
    <property type="match status" value="1"/>
</dbReference>
<dbReference type="SUPFAM" id="SSF51735">
    <property type="entry name" value="NAD(P)-binding Rossmann-fold domains"/>
    <property type="match status" value="1"/>
</dbReference>
<dbReference type="InterPro" id="IPR036291">
    <property type="entry name" value="NAD(P)-bd_dom_sf"/>
</dbReference>
<dbReference type="Gene3D" id="3.30.360.10">
    <property type="entry name" value="Dihydrodipicolinate Reductase, domain 2"/>
    <property type="match status" value="1"/>
</dbReference>
<organism evidence="5 6">
    <name type="scientific">Tropicimonas sediminicola</name>
    <dbReference type="NCBI Taxonomy" id="1031541"/>
    <lineage>
        <taxon>Bacteria</taxon>
        <taxon>Pseudomonadati</taxon>
        <taxon>Pseudomonadota</taxon>
        <taxon>Alphaproteobacteria</taxon>
        <taxon>Rhodobacterales</taxon>
        <taxon>Roseobacteraceae</taxon>
        <taxon>Tropicimonas</taxon>
    </lineage>
</organism>
<dbReference type="InterPro" id="IPR050984">
    <property type="entry name" value="Gfo/Idh/MocA_domain"/>
</dbReference>